<name>A0A090IVT0_9BACI</name>
<accession>A0A090IVT0</accession>
<organism evidence="1 2">
    <name type="scientific">Caldibacillus thermoamylovorans</name>
    <dbReference type="NCBI Taxonomy" id="35841"/>
    <lineage>
        <taxon>Bacteria</taxon>
        <taxon>Bacillati</taxon>
        <taxon>Bacillota</taxon>
        <taxon>Bacilli</taxon>
        <taxon>Bacillales</taxon>
        <taxon>Bacillaceae</taxon>
        <taxon>Caldibacillus</taxon>
    </lineage>
</organism>
<dbReference type="EMBL" id="CCRF01000022">
    <property type="protein sequence ID" value="CEE00528.1"/>
    <property type="molecule type" value="Genomic_DNA"/>
</dbReference>
<evidence type="ECO:0000313" key="1">
    <source>
        <dbReference type="EMBL" id="CEE00528.1"/>
    </source>
</evidence>
<proteinExistence type="predicted"/>
<dbReference type="AlphaFoldDB" id="A0A090IVT0"/>
<keyword evidence="2" id="KW-1185">Reference proteome</keyword>
<protein>
    <submittedName>
        <fullName evidence="1">Uncharacterized protein</fullName>
    </submittedName>
</protein>
<sequence length="61" mass="7552">MINNQGNLKGFLYIRVNHPSKLSTEEHSQLTNFLFEYRRNRYNRKGNTYKHRIEEYLYKVK</sequence>
<reference evidence="1 2" key="1">
    <citation type="submission" date="2014-07" db="EMBL/GenBank/DDBJ databases">
        <authorList>
            <person name="Wibberg Daniel"/>
        </authorList>
    </citation>
    <scope>NUCLEOTIDE SEQUENCE [LARGE SCALE GENOMIC DNA]</scope>
</reference>
<dbReference type="Proteomes" id="UP000040576">
    <property type="component" value="Unassembled WGS sequence"/>
</dbReference>
<gene>
    <name evidence="1" type="ORF">BT1A1_0673</name>
</gene>
<evidence type="ECO:0000313" key="2">
    <source>
        <dbReference type="Proteomes" id="UP000040576"/>
    </source>
</evidence>